<dbReference type="CDD" id="cd19588">
    <property type="entry name" value="serpin_miropin-like"/>
    <property type="match status" value="1"/>
</dbReference>
<accession>A0ABP8INB9</accession>
<evidence type="ECO:0000259" key="2">
    <source>
        <dbReference type="SMART" id="SM00093"/>
    </source>
</evidence>
<reference evidence="4" key="1">
    <citation type="journal article" date="2019" name="Int. J. Syst. Evol. Microbiol.">
        <title>The Global Catalogue of Microorganisms (GCM) 10K type strain sequencing project: providing services to taxonomists for standard genome sequencing and annotation.</title>
        <authorList>
            <consortium name="The Broad Institute Genomics Platform"/>
            <consortium name="The Broad Institute Genome Sequencing Center for Infectious Disease"/>
            <person name="Wu L."/>
            <person name="Ma J."/>
        </authorList>
    </citation>
    <scope>NUCLEOTIDE SEQUENCE [LARGE SCALE GENOMIC DNA]</scope>
    <source>
        <strain evidence="4">JCM 17923</strain>
    </source>
</reference>
<dbReference type="SUPFAM" id="SSF56574">
    <property type="entry name" value="Serpins"/>
    <property type="match status" value="1"/>
</dbReference>
<dbReference type="InterPro" id="IPR042178">
    <property type="entry name" value="Serpin_sf_1"/>
</dbReference>
<dbReference type="SMART" id="SM00093">
    <property type="entry name" value="SERPIN"/>
    <property type="match status" value="1"/>
</dbReference>
<dbReference type="Gene3D" id="3.30.497.10">
    <property type="entry name" value="Antithrombin, subunit I, domain 2"/>
    <property type="match status" value="1"/>
</dbReference>
<evidence type="ECO:0000256" key="1">
    <source>
        <dbReference type="RuleBase" id="RU000411"/>
    </source>
</evidence>
<dbReference type="InterPro" id="IPR000215">
    <property type="entry name" value="Serpin_fam"/>
</dbReference>
<dbReference type="InterPro" id="IPR023796">
    <property type="entry name" value="Serpin_dom"/>
</dbReference>
<dbReference type="InterPro" id="IPR036186">
    <property type="entry name" value="Serpin_sf"/>
</dbReference>
<evidence type="ECO:0000313" key="4">
    <source>
        <dbReference type="Proteomes" id="UP001501153"/>
    </source>
</evidence>
<evidence type="ECO:0000313" key="3">
    <source>
        <dbReference type="EMBL" id="GAA4363607.1"/>
    </source>
</evidence>
<name>A0ABP8INB9_9BACT</name>
<comment type="similarity">
    <text evidence="1">Belongs to the serpin family.</text>
</comment>
<dbReference type="PANTHER" id="PTHR11461">
    <property type="entry name" value="SERINE PROTEASE INHIBITOR, SERPIN"/>
    <property type="match status" value="1"/>
</dbReference>
<sequence length="426" mass="45981">MPGYSIHLTLLFMFLTRIKTTLLGLAGAAALFTACQKETVAPPPTGNVPNLRPLTAAERQTVGSANDFAYRAFGALRQGAPAANLFISPLSISAALTMAYNGADGSTKTAMKSTLGFTPLTDLEINQAYQGLFGLLGGLDNRVRFTVANSIWHGEQYQLAAPFVQKNQTYFNASVRGVNFASPTTANTINSWVSASTQGKIPTILDGTSADDVMYLINALYFKGDWTYRFDPQLTRREPFQLEGGGSTLVDMMMMTRGKYLKYQDGQQQVIDLPYGNKQFSMTLIVPQGTATLADVAGRLSAGQLATWLARADSTTWHLHLPKFRLAYEQELNQTLTQLGMGVAFGGQANFSQMLANGATNLAISSVKHKAVLEVNEEGSEAAAVTSVGVGTTSLPPAVYINRPFLFLIREKASNAVLFMGQLTNP</sequence>
<feature type="domain" description="Serpin" evidence="2">
    <location>
        <begin position="70"/>
        <end position="426"/>
    </location>
</feature>
<dbReference type="Gene3D" id="2.30.39.10">
    <property type="entry name" value="Alpha-1-antitrypsin, domain 1"/>
    <property type="match status" value="1"/>
</dbReference>
<dbReference type="Pfam" id="PF00079">
    <property type="entry name" value="Serpin"/>
    <property type="match status" value="1"/>
</dbReference>
<keyword evidence="4" id="KW-1185">Reference proteome</keyword>
<dbReference type="Proteomes" id="UP001501153">
    <property type="component" value="Unassembled WGS sequence"/>
</dbReference>
<gene>
    <name evidence="3" type="ORF">GCM10023185_32440</name>
</gene>
<dbReference type="InterPro" id="IPR023795">
    <property type="entry name" value="Serpin_CS"/>
</dbReference>
<protein>
    <submittedName>
        <fullName evidence="3">Serpin family protein</fullName>
    </submittedName>
</protein>
<comment type="caution">
    <text evidence="3">The sequence shown here is derived from an EMBL/GenBank/DDBJ whole genome shotgun (WGS) entry which is preliminary data.</text>
</comment>
<organism evidence="3 4">
    <name type="scientific">Hymenobacter saemangeumensis</name>
    <dbReference type="NCBI Taxonomy" id="1084522"/>
    <lineage>
        <taxon>Bacteria</taxon>
        <taxon>Pseudomonadati</taxon>
        <taxon>Bacteroidota</taxon>
        <taxon>Cytophagia</taxon>
        <taxon>Cytophagales</taxon>
        <taxon>Hymenobacteraceae</taxon>
        <taxon>Hymenobacter</taxon>
    </lineage>
</organism>
<dbReference type="InterPro" id="IPR042185">
    <property type="entry name" value="Serpin_sf_2"/>
</dbReference>
<dbReference type="PANTHER" id="PTHR11461:SF211">
    <property type="entry name" value="GH10112P-RELATED"/>
    <property type="match status" value="1"/>
</dbReference>
<dbReference type="PROSITE" id="PS00284">
    <property type="entry name" value="SERPIN"/>
    <property type="match status" value="1"/>
</dbReference>
<dbReference type="EMBL" id="BAABGZ010000069">
    <property type="protein sequence ID" value="GAA4363607.1"/>
    <property type="molecule type" value="Genomic_DNA"/>
</dbReference>
<proteinExistence type="inferred from homology"/>